<name>A0A074J3F6_9RHOB</name>
<dbReference type="InterPro" id="IPR001789">
    <property type="entry name" value="Sig_transdc_resp-reg_receiver"/>
</dbReference>
<dbReference type="RefSeq" id="WP_038078457.1">
    <property type="nucleotide sequence ID" value="NZ_AUND01000034.1"/>
</dbReference>
<proteinExistence type="predicted"/>
<evidence type="ECO:0000256" key="1">
    <source>
        <dbReference type="PROSITE-ProRule" id="PRU00169"/>
    </source>
</evidence>
<accession>A0A074J3F6</accession>
<sequence length="128" mass="13457">MTMPVLPRIDGIALVLEDAMIVAYDAAAMLSEFGAPEVVVCATLSDAMQRIGTGLRPALALLDIDLGGETSLEAACALDENAVPIIYSTGYDADSEMLEAFPRGEMLLKPYTADDIAKALQSLGFATT</sequence>
<protein>
    <recommendedName>
        <fullName evidence="2">Response regulatory domain-containing protein</fullName>
    </recommendedName>
</protein>
<dbReference type="Proteomes" id="UP000027432">
    <property type="component" value="Unassembled WGS sequence"/>
</dbReference>
<reference evidence="3 4" key="1">
    <citation type="submission" date="2013-07" db="EMBL/GenBank/DDBJ databases">
        <title>Thioclava pacifica DSM 10166 Genome Sequencing.</title>
        <authorList>
            <person name="Lai Q."/>
            <person name="Shao Z."/>
        </authorList>
    </citation>
    <scope>NUCLEOTIDE SEQUENCE [LARGE SCALE GENOMIC DNA]</scope>
    <source>
        <strain evidence="3 4">DSM 10166</strain>
    </source>
</reference>
<dbReference type="SMART" id="SM00448">
    <property type="entry name" value="REC"/>
    <property type="match status" value="1"/>
</dbReference>
<dbReference type="PROSITE" id="PS50110">
    <property type="entry name" value="RESPONSE_REGULATORY"/>
    <property type="match status" value="1"/>
</dbReference>
<keyword evidence="1" id="KW-0597">Phosphoprotein</keyword>
<feature type="modified residue" description="4-aspartylphosphate" evidence="1">
    <location>
        <position position="63"/>
    </location>
</feature>
<gene>
    <name evidence="3" type="ORF">TP2_10925</name>
</gene>
<dbReference type="OrthoDB" id="582170at2"/>
<dbReference type="EMBL" id="AUND01000034">
    <property type="protein sequence ID" value="KEO51981.1"/>
    <property type="molecule type" value="Genomic_DNA"/>
</dbReference>
<dbReference type="GO" id="GO:0000160">
    <property type="term" value="P:phosphorelay signal transduction system"/>
    <property type="evidence" value="ECO:0007669"/>
    <property type="project" value="InterPro"/>
</dbReference>
<comment type="caution">
    <text evidence="3">The sequence shown here is derived from an EMBL/GenBank/DDBJ whole genome shotgun (WGS) entry which is preliminary data.</text>
</comment>
<evidence type="ECO:0000259" key="2">
    <source>
        <dbReference type="PROSITE" id="PS50110"/>
    </source>
</evidence>
<evidence type="ECO:0000313" key="3">
    <source>
        <dbReference type="EMBL" id="KEO51981.1"/>
    </source>
</evidence>
<organism evidence="3 4">
    <name type="scientific">Thioclava pacifica DSM 10166</name>
    <dbReference type="NCBI Taxonomy" id="1353537"/>
    <lineage>
        <taxon>Bacteria</taxon>
        <taxon>Pseudomonadati</taxon>
        <taxon>Pseudomonadota</taxon>
        <taxon>Alphaproteobacteria</taxon>
        <taxon>Rhodobacterales</taxon>
        <taxon>Paracoccaceae</taxon>
        <taxon>Thioclava</taxon>
    </lineage>
</organism>
<dbReference type="eggNOG" id="COG0784">
    <property type="taxonomic scope" value="Bacteria"/>
</dbReference>
<dbReference type="InterPro" id="IPR011006">
    <property type="entry name" value="CheY-like_superfamily"/>
</dbReference>
<dbReference type="AlphaFoldDB" id="A0A074J3F6"/>
<dbReference type="Gene3D" id="3.40.50.2300">
    <property type="match status" value="1"/>
</dbReference>
<keyword evidence="4" id="KW-1185">Reference proteome</keyword>
<evidence type="ECO:0000313" key="4">
    <source>
        <dbReference type="Proteomes" id="UP000027432"/>
    </source>
</evidence>
<dbReference type="STRING" id="1353537.TP2_10925"/>
<dbReference type="SUPFAM" id="SSF52172">
    <property type="entry name" value="CheY-like"/>
    <property type="match status" value="1"/>
</dbReference>
<feature type="domain" description="Response regulatory" evidence="2">
    <location>
        <begin position="12"/>
        <end position="124"/>
    </location>
</feature>